<dbReference type="Proteomes" id="UP000617743">
    <property type="component" value="Unassembled WGS sequence"/>
</dbReference>
<accession>A0ABQ2WV78</accession>
<evidence type="ECO:0000313" key="2">
    <source>
        <dbReference type="EMBL" id="GGW79435.1"/>
    </source>
</evidence>
<feature type="region of interest" description="Disordered" evidence="1">
    <location>
        <begin position="12"/>
        <end position="63"/>
    </location>
</feature>
<proteinExistence type="predicted"/>
<gene>
    <name evidence="2" type="ORF">GCM10010383_03750</name>
</gene>
<reference evidence="3" key="1">
    <citation type="journal article" date="2019" name="Int. J. Syst. Evol. Microbiol.">
        <title>The Global Catalogue of Microorganisms (GCM) 10K type strain sequencing project: providing services to taxonomists for standard genome sequencing and annotation.</title>
        <authorList>
            <consortium name="The Broad Institute Genomics Platform"/>
            <consortium name="The Broad Institute Genome Sequencing Center for Infectious Disease"/>
            <person name="Wu L."/>
            <person name="Ma J."/>
        </authorList>
    </citation>
    <scope>NUCLEOTIDE SEQUENCE [LARGE SCALE GENOMIC DNA]</scope>
    <source>
        <strain evidence="3">JCM 4866</strain>
    </source>
</reference>
<name>A0ABQ2WV78_9ACTN</name>
<evidence type="ECO:0000256" key="1">
    <source>
        <dbReference type="SAM" id="MobiDB-lite"/>
    </source>
</evidence>
<keyword evidence="3" id="KW-1185">Reference proteome</keyword>
<evidence type="ECO:0000313" key="3">
    <source>
        <dbReference type="Proteomes" id="UP000617743"/>
    </source>
</evidence>
<feature type="region of interest" description="Disordered" evidence="1">
    <location>
        <begin position="200"/>
        <end position="235"/>
    </location>
</feature>
<sequence>MTLVAVVSRTALAPGGGSAGPVQWTASDGPVDGRASDGPGRWTASQGPMEGTASHGSMGGAASDGPAHRVRAVLLHPVSRAPILDEHVSVRLPAGTRWSRLGDVLIGPGTGATEAAETAVAHPGALVVAVHHGSRCWLRLGAGVPAVLAFEAAGPGHLEERWEILASLAHAWLVAGLPAEAFGVGEAVLGLVAEGRRRPTPYARRAQLPDSPGSNRRSRCRAVSASSDPDRPAEA</sequence>
<protein>
    <submittedName>
        <fullName evidence="2">Uncharacterized protein</fullName>
    </submittedName>
</protein>
<organism evidence="2 3">
    <name type="scientific">Streptomyces lomondensis</name>
    <dbReference type="NCBI Taxonomy" id="68229"/>
    <lineage>
        <taxon>Bacteria</taxon>
        <taxon>Bacillati</taxon>
        <taxon>Actinomycetota</taxon>
        <taxon>Actinomycetes</taxon>
        <taxon>Kitasatosporales</taxon>
        <taxon>Streptomycetaceae</taxon>
        <taxon>Streptomyces</taxon>
    </lineage>
</organism>
<dbReference type="EMBL" id="BMWC01000001">
    <property type="protein sequence ID" value="GGW79435.1"/>
    <property type="molecule type" value="Genomic_DNA"/>
</dbReference>
<comment type="caution">
    <text evidence="2">The sequence shown here is derived from an EMBL/GenBank/DDBJ whole genome shotgun (WGS) entry which is preliminary data.</text>
</comment>